<dbReference type="Gene3D" id="2.60.40.1170">
    <property type="entry name" value="Mu homology domain, subdomain B"/>
    <property type="match status" value="2"/>
</dbReference>
<evidence type="ECO:0000256" key="4">
    <source>
        <dbReference type="ARBA" id="ARBA00023136"/>
    </source>
</evidence>
<dbReference type="InterPro" id="IPR028565">
    <property type="entry name" value="MHD"/>
</dbReference>
<dbReference type="PRINTS" id="PR00314">
    <property type="entry name" value="CLATHRINADPT"/>
</dbReference>
<evidence type="ECO:0000256" key="2">
    <source>
        <dbReference type="ARBA" id="ARBA00022448"/>
    </source>
</evidence>
<proteinExistence type="predicted"/>
<evidence type="ECO:0000313" key="6">
    <source>
        <dbReference type="EMBL" id="CAD7222596.1"/>
    </source>
</evidence>
<evidence type="ECO:0000256" key="3">
    <source>
        <dbReference type="ARBA" id="ARBA00022927"/>
    </source>
</evidence>
<comment type="subcellular location">
    <subcellularLocation>
        <location evidence="1">Endomembrane system</location>
    </subcellularLocation>
</comment>
<gene>
    <name evidence="6" type="ORF">CTOB1V02_LOCUS598</name>
</gene>
<evidence type="ECO:0000259" key="5">
    <source>
        <dbReference type="PROSITE" id="PS51072"/>
    </source>
</evidence>
<protein>
    <recommendedName>
        <fullName evidence="5">MHD domain-containing protein</fullName>
    </recommendedName>
</protein>
<dbReference type="CDD" id="cd09252">
    <property type="entry name" value="AP-3_Mu3_Cterm"/>
    <property type="match status" value="1"/>
</dbReference>
<reference evidence="6" key="1">
    <citation type="submission" date="2020-11" db="EMBL/GenBank/DDBJ databases">
        <authorList>
            <person name="Tran Van P."/>
        </authorList>
    </citation>
    <scope>NUCLEOTIDE SEQUENCE</scope>
</reference>
<dbReference type="SUPFAM" id="SSF49447">
    <property type="entry name" value="Second domain of Mu2 adaptin subunit (ap50) of ap2 adaptor"/>
    <property type="match status" value="1"/>
</dbReference>
<dbReference type="InterPro" id="IPR001392">
    <property type="entry name" value="Clathrin_mu"/>
</dbReference>
<dbReference type="GO" id="GO:0006886">
    <property type="term" value="P:intracellular protein transport"/>
    <property type="evidence" value="ECO:0007669"/>
    <property type="project" value="InterPro"/>
</dbReference>
<dbReference type="GO" id="GO:0012505">
    <property type="term" value="C:endomembrane system"/>
    <property type="evidence" value="ECO:0007669"/>
    <property type="project" value="UniProtKB-SubCell"/>
</dbReference>
<feature type="domain" description="MHD" evidence="5">
    <location>
        <begin position="32"/>
        <end position="267"/>
    </location>
</feature>
<accession>A0A7R8W1M3</accession>
<dbReference type="EMBL" id="OB660078">
    <property type="protein sequence ID" value="CAD7222596.1"/>
    <property type="molecule type" value="Genomic_DNA"/>
</dbReference>
<dbReference type="GO" id="GO:0030131">
    <property type="term" value="C:clathrin adaptor complex"/>
    <property type="evidence" value="ECO:0007669"/>
    <property type="project" value="InterPro"/>
</dbReference>
<dbReference type="PANTHER" id="PTHR10529">
    <property type="entry name" value="AP COMPLEX SUBUNIT MU"/>
    <property type="match status" value="1"/>
</dbReference>
<dbReference type="PROSITE" id="PS00990">
    <property type="entry name" value="CLAT_ADAPTOR_M_1"/>
    <property type="match status" value="1"/>
</dbReference>
<evidence type="ECO:0000256" key="1">
    <source>
        <dbReference type="ARBA" id="ARBA00004308"/>
    </source>
</evidence>
<dbReference type="InterPro" id="IPR050431">
    <property type="entry name" value="Adaptor_comp_med_subunit"/>
</dbReference>
<dbReference type="GO" id="GO:0016192">
    <property type="term" value="P:vesicle-mediated transport"/>
    <property type="evidence" value="ECO:0007669"/>
    <property type="project" value="InterPro"/>
</dbReference>
<dbReference type="PROSITE" id="PS00991">
    <property type="entry name" value="CLAT_ADAPTOR_M_2"/>
    <property type="match status" value="1"/>
</dbReference>
<dbReference type="Pfam" id="PF00928">
    <property type="entry name" value="Adap_comp_sub"/>
    <property type="match status" value="1"/>
</dbReference>
<dbReference type="AlphaFoldDB" id="A0A7R8W1M3"/>
<name>A0A7R8W1M3_9CRUS</name>
<dbReference type="InterPro" id="IPR036168">
    <property type="entry name" value="AP2_Mu_C_sf"/>
</dbReference>
<sequence length="268" mass="30420">MTTASLSPTRRPLFGDFLTTVPWRRMGIQYEDNEAFFDVVEELDVLIDRDGEVLRSEIKGYIDACVRLSGTPDLTMSFYNPKIIENVSFHPSVRFKRWETESVISFIPPDGSFRLVDYTLGGSILPVFPLHTVTFNPPSEISRLNVRLECITESIESLHATMPLPPEVMDCTVVPNMGTVNYDRERKLLVWEVMEVEAGKTPSIKGALRLTPGCLPPRYRPILTLSFTIPRITVSGLRIKRLDVAGEDYKAFKGVKYITKTGKYQIRL</sequence>
<keyword evidence="4" id="KW-0472">Membrane</keyword>
<keyword evidence="3" id="KW-0653">Protein transport</keyword>
<dbReference type="OrthoDB" id="870at2759"/>
<dbReference type="PROSITE" id="PS51072">
    <property type="entry name" value="MHD"/>
    <property type="match status" value="1"/>
</dbReference>
<organism evidence="6">
    <name type="scientific">Cyprideis torosa</name>
    <dbReference type="NCBI Taxonomy" id="163714"/>
    <lineage>
        <taxon>Eukaryota</taxon>
        <taxon>Metazoa</taxon>
        <taxon>Ecdysozoa</taxon>
        <taxon>Arthropoda</taxon>
        <taxon>Crustacea</taxon>
        <taxon>Oligostraca</taxon>
        <taxon>Ostracoda</taxon>
        <taxon>Podocopa</taxon>
        <taxon>Podocopida</taxon>
        <taxon>Cytherocopina</taxon>
        <taxon>Cytheroidea</taxon>
        <taxon>Cytherideidae</taxon>
        <taxon>Cyprideis</taxon>
    </lineage>
</organism>
<dbReference type="InterPro" id="IPR018240">
    <property type="entry name" value="Clathrin_mu_CS"/>
</dbReference>
<keyword evidence="2" id="KW-0813">Transport</keyword>